<dbReference type="PROSITE" id="PS51873">
    <property type="entry name" value="TRIAD"/>
    <property type="match status" value="1"/>
</dbReference>
<dbReference type="AlphaFoldDB" id="D8QH31"/>
<keyword evidence="13" id="KW-1185">Reference proteome</keyword>
<evidence type="ECO:0000313" key="12">
    <source>
        <dbReference type="EMBL" id="EFI92871.1"/>
    </source>
</evidence>
<gene>
    <name evidence="12" type="ORF">SCHCODRAFT_237750</name>
</gene>
<keyword evidence="7" id="KW-0833">Ubl conjugation pathway</keyword>
<dbReference type="eggNOG" id="KOG1812">
    <property type="taxonomic scope" value="Eukaryota"/>
</dbReference>
<dbReference type="GO" id="GO:0016567">
    <property type="term" value="P:protein ubiquitination"/>
    <property type="evidence" value="ECO:0007669"/>
    <property type="project" value="InterPro"/>
</dbReference>
<comment type="catalytic activity">
    <reaction evidence="1">
        <text>[E2 ubiquitin-conjugating enzyme]-S-ubiquitinyl-L-cysteine + [acceptor protein]-L-lysine = [E2 ubiquitin-conjugating enzyme]-L-cysteine + [acceptor protein]-N(6)-ubiquitinyl-L-lysine.</text>
        <dbReference type="EC" id="2.3.2.31"/>
    </reaction>
</comment>
<feature type="domain" description="RING-type" evidence="11">
    <location>
        <begin position="127"/>
        <end position="376"/>
    </location>
</feature>
<reference evidence="12 13" key="1">
    <citation type="journal article" date="2010" name="Nat. Biotechnol.">
        <title>Genome sequence of the model mushroom Schizophyllum commune.</title>
        <authorList>
            <person name="Ohm R.A."/>
            <person name="de Jong J.F."/>
            <person name="Lugones L.G."/>
            <person name="Aerts A."/>
            <person name="Kothe E."/>
            <person name="Stajich J.E."/>
            <person name="de Vries R.P."/>
            <person name="Record E."/>
            <person name="Levasseur A."/>
            <person name="Baker S.E."/>
            <person name="Bartholomew K.A."/>
            <person name="Coutinho P.M."/>
            <person name="Erdmann S."/>
            <person name="Fowler T.J."/>
            <person name="Gathman A.C."/>
            <person name="Lombard V."/>
            <person name="Henrissat B."/>
            <person name="Knabe N."/>
            <person name="Kuees U."/>
            <person name="Lilly W.W."/>
            <person name="Lindquist E."/>
            <person name="Lucas S."/>
            <person name="Magnuson J.K."/>
            <person name="Piumi F."/>
            <person name="Raudaskoski M."/>
            <person name="Salamov A."/>
            <person name="Schmutz J."/>
            <person name="Schwarze F.W.M.R."/>
            <person name="vanKuyk P.A."/>
            <person name="Horton J.S."/>
            <person name="Grigoriev I.V."/>
            <person name="Woesten H.A.B."/>
        </authorList>
    </citation>
    <scope>NUCLEOTIDE SEQUENCE [LARGE SCALE GENOMIC DNA]</scope>
    <source>
        <strain evidence="13">H4-8 / FGSC 9210</strain>
    </source>
</reference>
<dbReference type="GeneID" id="9597925"/>
<keyword evidence="5" id="KW-0677">Repeat</keyword>
<keyword evidence="4" id="KW-0479">Metal-binding</keyword>
<dbReference type="VEuPathDB" id="FungiDB:SCHCODRAFT_0237750"/>
<keyword evidence="3" id="KW-0808">Transferase</keyword>
<dbReference type="Proteomes" id="UP000007431">
    <property type="component" value="Unassembled WGS sequence"/>
</dbReference>
<feature type="chain" id="PRO_5003120871" description="RBR-type E3 ubiquitin transferase" evidence="10">
    <location>
        <begin position="24"/>
        <end position="498"/>
    </location>
</feature>
<evidence type="ECO:0000256" key="7">
    <source>
        <dbReference type="ARBA" id="ARBA00022786"/>
    </source>
</evidence>
<evidence type="ECO:0000256" key="4">
    <source>
        <dbReference type="ARBA" id="ARBA00022723"/>
    </source>
</evidence>
<accession>D8QH31</accession>
<evidence type="ECO:0000313" key="13">
    <source>
        <dbReference type="Proteomes" id="UP000007431"/>
    </source>
</evidence>
<organism evidence="13">
    <name type="scientific">Schizophyllum commune (strain H4-8 / FGSC 9210)</name>
    <name type="common">Split gill fungus</name>
    <dbReference type="NCBI Taxonomy" id="578458"/>
    <lineage>
        <taxon>Eukaryota</taxon>
        <taxon>Fungi</taxon>
        <taxon>Dikarya</taxon>
        <taxon>Basidiomycota</taxon>
        <taxon>Agaricomycotina</taxon>
        <taxon>Agaricomycetes</taxon>
        <taxon>Agaricomycetidae</taxon>
        <taxon>Agaricales</taxon>
        <taxon>Schizophyllaceae</taxon>
        <taxon>Schizophyllum</taxon>
    </lineage>
</organism>
<dbReference type="HOGENOM" id="CLU_547647_0_0_1"/>
<dbReference type="InterPro" id="IPR031127">
    <property type="entry name" value="E3_UB_ligase_RBR"/>
</dbReference>
<feature type="signal peptide" evidence="10">
    <location>
        <begin position="1"/>
        <end position="23"/>
    </location>
</feature>
<evidence type="ECO:0000256" key="1">
    <source>
        <dbReference type="ARBA" id="ARBA00001798"/>
    </source>
</evidence>
<evidence type="ECO:0000256" key="2">
    <source>
        <dbReference type="ARBA" id="ARBA00012251"/>
    </source>
</evidence>
<evidence type="ECO:0000259" key="11">
    <source>
        <dbReference type="PROSITE" id="PS51873"/>
    </source>
</evidence>
<dbReference type="InterPro" id="IPR044066">
    <property type="entry name" value="TRIAD_supradom"/>
</dbReference>
<dbReference type="Gene3D" id="1.20.120.1750">
    <property type="match status" value="1"/>
</dbReference>
<dbReference type="KEGG" id="scm:SCHCO_0237750"/>
<evidence type="ECO:0000256" key="3">
    <source>
        <dbReference type="ARBA" id="ARBA00022679"/>
    </source>
</evidence>
<keyword evidence="8" id="KW-0862">Zinc</keyword>
<sequence length="498" mass="55005">MDHRAAPLLPPLLLLLLLPSITAQKVHQISGIVATMDRSLSDGDIELARRLSLQAEEERLAEQRAIDLSLAEHLQFEQIKEASRRMAAPPAYEPREVQPPDRGPSGMHSDDGKGKGRMYGVYSMPEPEVQCGICFDDMRITNSPIAASASANTSDALPFGLRLPCPAEHQYCITCLTRHIMEKLDPQHNGRGAGADATVFPIPCPGCATEQGAPAAEIPDDVARRILTADDMRLWDWQKWVENAEFKMYCPNPSCSALILEAQGPKAKCWSCGQKVCVACKAPWHKGATCEAQQIYRLLATVEQRNSKDEDRKFFELAKAKGWQQCPKCKRMVELKEGCNHMTCRCSAEFCYKCGSFWDVSAGRCTKRNPSCTFADEYHVVNEPDDTGDARPGGHPQFPAGAPYYPPHAPQYAAYAPNTPGSAQGYARHTFFIPPDSPPFSPGAPVVPNAAPPSQGPPVIPLDGFYNVYRPAESPFIPHQMYEQPRYYYGYGPAPPPW</sequence>
<evidence type="ECO:0000256" key="9">
    <source>
        <dbReference type="SAM" id="MobiDB-lite"/>
    </source>
</evidence>
<dbReference type="GO" id="GO:0008270">
    <property type="term" value="F:zinc ion binding"/>
    <property type="evidence" value="ECO:0007669"/>
    <property type="project" value="UniProtKB-KW"/>
</dbReference>
<proteinExistence type="predicted"/>
<dbReference type="OrthoDB" id="9977870at2759"/>
<evidence type="ECO:0000256" key="8">
    <source>
        <dbReference type="ARBA" id="ARBA00022833"/>
    </source>
</evidence>
<dbReference type="STRING" id="578458.D8QH31"/>
<dbReference type="EMBL" id="GL377312">
    <property type="protein sequence ID" value="EFI92871.1"/>
    <property type="molecule type" value="Genomic_DNA"/>
</dbReference>
<dbReference type="EC" id="2.3.2.31" evidence="2"/>
<name>D8QH31_SCHCM</name>
<evidence type="ECO:0000256" key="5">
    <source>
        <dbReference type="ARBA" id="ARBA00022737"/>
    </source>
</evidence>
<keyword evidence="6" id="KW-0863">Zinc-finger</keyword>
<dbReference type="GO" id="GO:0061630">
    <property type="term" value="F:ubiquitin protein ligase activity"/>
    <property type="evidence" value="ECO:0007669"/>
    <property type="project" value="UniProtKB-EC"/>
</dbReference>
<dbReference type="OMA" id="SACHTRT"/>
<dbReference type="CDD" id="cd22584">
    <property type="entry name" value="Rcat_RBR_unk"/>
    <property type="match status" value="1"/>
</dbReference>
<evidence type="ECO:0000256" key="10">
    <source>
        <dbReference type="SAM" id="SignalP"/>
    </source>
</evidence>
<protein>
    <recommendedName>
        <fullName evidence="2">RBR-type E3 ubiquitin transferase</fullName>
        <ecNumber evidence="2">2.3.2.31</ecNumber>
    </recommendedName>
</protein>
<dbReference type="RefSeq" id="XP_003027774.1">
    <property type="nucleotide sequence ID" value="XM_003027728.1"/>
</dbReference>
<evidence type="ECO:0000256" key="6">
    <source>
        <dbReference type="ARBA" id="ARBA00022771"/>
    </source>
</evidence>
<dbReference type="InParanoid" id="D8QH31"/>
<keyword evidence="10" id="KW-0732">Signal</keyword>
<dbReference type="SMART" id="SM00647">
    <property type="entry name" value="IBR"/>
    <property type="match status" value="2"/>
</dbReference>
<dbReference type="PANTHER" id="PTHR11685">
    <property type="entry name" value="RBR FAMILY RING FINGER AND IBR DOMAIN-CONTAINING"/>
    <property type="match status" value="1"/>
</dbReference>
<dbReference type="InterPro" id="IPR002867">
    <property type="entry name" value="IBR_dom"/>
</dbReference>
<dbReference type="SUPFAM" id="SSF57850">
    <property type="entry name" value="RING/U-box"/>
    <property type="match status" value="3"/>
</dbReference>
<dbReference type="Pfam" id="PF01485">
    <property type="entry name" value="IBR"/>
    <property type="match status" value="2"/>
</dbReference>
<feature type="region of interest" description="Disordered" evidence="9">
    <location>
        <begin position="84"/>
        <end position="117"/>
    </location>
</feature>